<dbReference type="GO" id="GO:0016491">
    <property type="term" value="F:oxidoreductase activity"/>
    <property type="evidence" value="ECO:0007669"/>
    <property type="project" value="InterPro"/>
</dbReference>
<dbReference type="InterPro" id="IPR000866">
    <property type="entry name" value="AhpC/TSA"/>
</dbReference>
<dbReference type="PROSITE" id="PS51352">
    <property type="entry name" value="THIOREDOXIN_2"/>
    <property type="match status" value="1"/>
</dbReference>
<evidence type="ECO:0000259" key="1">
    <source>
        <dbReference type="PROSITE" id="PS51352"/>
    </source>
</evidence>
<sequence length="328" mass="37799">MYKIYFLTALVTLWAQDLPAQETVLKFKIGGKLKGQDFVAINFNEKGYQNSEGIEGELKAEYRKPLLLEFFHFKGSGKLLDNKSFWVGEGEYTISGSIEDLSTFEIDREHEYTTISKQIQAAEGTDRKKLILENLDKEVGVNSLIYNAKLFDQEEIIAAAENMPEELKELNSFKRLLAAAELPETGKLSTGTMSLDFRLESREEEEVSLSDYDGKYRLLEFSFSGCKPCIEALPEIKEIHERFGEDLQVISIWNDRSKNTWLNSSKKYKEIIVWTDLWDETGYVTKLYQIDVWPTYMLVAPDGTIEEIWKGYGKGRMLRKMENTFGKS</sequence>
<reference evidence="3" key="1">
    <citation type="submission" date="2016-10" db="EMBL/GenBank/DDBJ databases">
        <authorList>
            <person name="Varghese N."/>
            <person name="Submissions S."/>
        </authorList>
    </citation>
    <scope>NUCLEOTIDE SEQUENCE [LARGE SCALE GENOMIC DNA]</scope>
    <source>
        <strain evidence="3">DSM 23445</strain>
    </source>
</reference>
<organism evidence="2 3">
    <name type="scientific">Algoriphagus locisalis</name>
    <dbReference type="NCBI Taxonomy" id="305507"/>
    <lineage>
        <taxon>Bacteria</taxon>
        <taxon>Pseudomonadati</taxon>
        <taxon>Bacteroidota</taxon>
        <taxon>Cytophagia</taxon>
        <taxon>Cytophagales</taxon>
        <taxon>Cyclobacteriaceae</taxon>
        <taxon>Algoriphagus</taxon>
    </lineage>
</organism>
<feature type="domain" description="Thioredoxin" evidence="1">
    <location>
        <begin position="188"/>
        <end position="327"/>
    </location>
</feature>
<dbReference type="EMBL" id="FPBF01000006">
    <property type="protein sequence ID" value="SFU08319.1"/>
    <property type="molecule type" value="Genomic_DNA"/>
</dbReference>
<dbReference type="SUPFAM" id="SSF52833">
    <property type="entry name" value="Thioredoxin-like"/>
    <property type="match status" value="1"/>
</dbReference>
<dbReference type="RefSeq" id="WP_091696347.1">
    <property type="nucleotide sequence ID" value="NZ_FPBF01000006.1"/>
</dbReference>
<evidence type="ECO:0000313" key="2">
    <source>
        <dbReference type="EMBL" id="SFU08319.1"/>
    </source>
</evidence>
<gene>
    <name evidence="2" type="ORF">SAMN04489724_3798</name>
</gene>
<dbReference type="STRING" id="305507.SAMN04489724_3798"/>
<accession>A0A1I7D9F0</accession>
<dbReference type="InterPro" id="IPR013766">
    <property type="entry name" value="Thioredoxin_domain"/>
</dbReference>
<dbReference type="Proteomes" id="UP000199673">
    <property type="component" value="Unassembled WGS sequence"/>
</dbReference>
<dbReference type="CDD" id="cd02966">
    <property type="entry name" value="TlpA_like_family"/>
    <property type="match status" value="1"/>
</dbReference>
<protein>
    <submittedName>
        <fullName evidence="2">Peroxiredoxin</fullName>
    </submittedName>
</protein>
<evidence type="ECO:0000313" key="3">
    <source>
        <dbReference type="Proteomes" id="UP000199673"/>
    </source>
</evidence>
<dbReference type="InterPro" id="IPR036249">
    <property type="entry name" value="Thioredoxin-like_sf"/>
</dbReference>
<dbReference type="AlphaFoldDB" id="A0A1I7D9F0"/>
<dbReference type="PANTHER" id="PTHR42852:SF13">
    <property type="entry name" value="PROTEIN DIPZ"/>
    <property type="match status" value="1"/>
</dbReference>
<dbReference type="InterPro" id="IPR050553">
    <property type="entry name" value="Thioredoxin_ResA/DsbE_sf"/>
</dbReference>
<proteinExistence type="predicted"/>
<dbReference type="Gene3D" id="3.40.30.10">
    <property type="entry name" value="Glutaredoxin"/>
    <property type="match status" value="1"/>
</dbReference>
<keyword evidence="3" id="KW-1185">Reference proteome</keyword>
<dbReference type="OrthoDB" id="979391at2"/>
<dbReference type="GO" id="GO:0016209">
    <property type="term" value="F:antioxidant activity"/>
    <property type="evidence" value="ECO:0007669"/>
    <property type="project" value="InterPro"/>
</dbReference>
<dbReference type="Pfam" id="PF00578">
    <property type="entry name" value="AhpC-TSA"/>
    <property type="match status" value="1"/>
</dbReference>
<name>A0A1I7D9F0_9BACT</name>
<dbReference type="PANTHER" id="PTHR42852">
    <property type="entry name" value="THIOL:DISULFIDE INTERCHANGE PROTEIN DSBE"/>
    <property type="match status" value="1"/>
</dbReference>